<reference evidence="6 7" key="1">
    <citation type="submission" date="2018-06" db="EMBL/GenBank/DDBJ databases">
        <title>Genomic Encyclopedia of Archaeal and Bacterial Type Strains, Phase II (KMG-II): from individual species to whole genera.</title>
        <authorList>
            <person name="Goeker M."/>
        </authorList>
    </citation>
    <scope>NUCLEOTIDE SEQUENCE [LARGE SCALE GENOMIC DNA]</scope>
    <source>
        <strain evidence="6 7">CFPB 3232</strain>
    </source>
</reference>
<keyword evidence="2 5" id="KW-0812">Transmembrane</keyword>
<dbReference type="AlphaFoldDB" id="A0A328YWQ3"/>
<sequence>MAPTLSTPPTQRRVVWGVRILLALAFGAAGIAKLAGVPQMVQVFDAIGFGTWFRYLTGAVEIAGAALLLVPATGFLGGLLLTATMVCATATHLVLIGGNPAPAMVLGVLSAFVAWRQRPAR</sequence>
<accession>A0A328YWQ3</accession>
<dbReference type="InterPro" id="IPR032808">
    <property type="entry name" value="DoxX"/>
</dbReference>
<keyword evidence="4 5" id="KW-0472">Membrane</keyword>
<feature type="transmembrane region" description="Helical" evidence="5">
    <location>
        <begin position="55"/>
        <end position="81"/>
    </location>
</feature>
<comment type="caution">
    <text evidence="6">The sequence shown here is derived from an EMBL/GenBank/DDBJ whole genome shotgun (WGS) entry which is preliminary data.</text>
</comment>
<evidence type="ECO:0000256" key="2">
    <source>
        <dbReference type="ARBA" id="ARBA00022692"/>
    </source>
</evidence>
<dbReference type="RefSeq" id="WP_111879111.1">
    <property type="nucleotide sequence ID" value="NZ_QLTA01000034.1"/>
</dbReference>
<evidence type="ECO:0000256" key="1">
    <source>
        <dbReference type="ARBA" id="ARBA00004141"/>
    </source>
</evidence>
<feature type="transmembrane region" description="Helical" evidence="5">
    <location>
        <begin position="14"/>
        <end position="35"/>
    </location>
</feature>
<keyword evidence="7" id="KW-1185">Reference proteome</keyword>
<protein>
    <submittedName>
        <fullName evidence="6">DoxX-like protein</fullName>
    </submittedName>
</protein>
<dbReference type="EMBL" id="QLTA01000034">
    <property type="protein sequence ID" value="RAR77844.1"/>
    <property type="molecule type" value="Genomic_DNA"/>
</dbReference>
<evidence type="ECO:0000256" key="3">
    <source>
        <dbReference type="ARBA" id="ARBA00022989"/>
    </source>
</evidence>
<evidence type="ECO:0000313" key="7">
    <source>
        <dbReference type="Proteomes" id="UP000248856"/>
    </source>
</evidence>
<dbReference type="Proteomes" id="UP000248856">
    <property type="component" value="Unassembled WGS sequence"/>
</dbReference>
<gene>
    <name evidence="6" type="ORF">AX018_103447</name>
</gene>
<organism evidence="6 7">
    <name type="scientific">Paracidovorax anthurii</name>
    <dbReference type="NCBI Taxonomy" id="78229"/>
    <lineage>
        <taxon>Bacteria</taxon>
        <taxon>Pseudomonadati</taxon>
        <taxon>Pseudomonadota</taxon>
        <taxon>Betaproteobacteria</taxon>
        <taxon>Burkholderiales</taxon>
        <taxon>Comamonadaceae</taxon>
        <taxon>Paracidovorax</taxon>
    </lineage>
</organism>
<dbReference type="GO" id="GO:0016020">
    <property type="term" value="C:membrane"/>
    <property type="evidence" value="ECO:0007669"/>
    <property type="project" value="UniProtKB-SubCell"/>
</dbReference>
<feature type="transmembrane region" description="Helical" evidence="5">
    <location>
        <begin position="93"/>
        <end position="115"/>
    </location>
</feature>
<dbReference type="OrthoDB" id="3576439at2"/>
<proteinExistence type="predicted"/>
<dbReference type="Pfam" id="PF13564">
    <property type="entry name" value="DoxX_2"/>
    <property type="match status" value="1"/>
</dbReference>
<evidence type="ECO:0000256" key="5">
    <source>
        <dbReference type="SAM" id="Phobius"/>
    </source>
</evidence>
<comment type="subcellular location">
    <subcellularLocation>
        <location evidence="1">Membrane</location>
        <topology evidence="1">Multi-pass membrane protein</topology>
    </subcellularLocation>
</comment>
<keyword evidence="3 5" id="KW-1133">Transmembrane helix</keyword>
<name>A0A328YWQ3_9BURK</name>
<evidence type="ECO:0000256" key="4">
    <source>
        <dbReference type="ARBA" id="ARBA00023136"/>
    </source>
</evidence>
<evidence type="ECO:0000313" key="6">
    <source>
        <dbReference type="EMBL" id="RAR77844.1"/>
    </source>
</evidence>